<accession>U4KX78</accession>
<evidence type="ECO:0000256" key="1">
    <source>
        <dbReference type="SAM" id="MobiDB-lite"/>
    </source>
</evidence>
<dbReference type="EMBL" id="HF935249">
    <property type="protein sequence ID" value="CCX05344.1"/>
    <property type="molecule type" value="Genomic_DNA"/>
</dbReference>
<feature type="region of interest" description="Disordered" evidence="1">
    <location>
        <begin position="282"/>
        <end position="399"/>
    </location>
</feature>
<feature type="compositionally biased region" description="Polar residues" evidence="1">
    <location>
        <begin position="328"/>
        <end position="340"/>
    </location>
</feature>
<dbReference type="GO" id="GO:0003677">
    <property type="term" value="F:DNA binding"/>
    <property type="evidence" value="ECO:0007669"/>
    <property type="project" value="TreeGrafter"/>
</dbReference>
<dbReference type="Proteomes" id="UP000018144">
    <property type="component" value="Unassembled WGS sequence"/>
</dbReference>
<feature type="compositionally biased region" description="Acidic residues" evidence="1">
    <location>
        <begin position="111"/>
        <end position="120"/>
    </location>
</feature>
<evidence type="ECO:0000313" key="3">
    <source>
        <dbReference type="EMBL" id="CCX06632.1"/>
    </source>
</evidence>
<dbReference type="PANTHER" id="PTHR28027:SF1">
    <property type="entry name" value="CAMP INDEPENDENT REGULATORY PROTEIN (AFU_ORTHOLOGUE AFUA_3G09640)"/>
    <property type="match status" value="1"/>
</dbReference>
<feature type="region of interest" description="Disordered" evidence="1">
    <location>
        <begin position="84"/>
        <end position="130"/>
    </location>
</feature>
<evidence type="ECO:0000313" key="4">
    <source>
        <dbReference type="Proteomes" id="UP000018144"/>
    </source>
</evidence>
<dbReference type="eggNOG" id="KOG4476">
    <property type="taxonomic scope" value="Eukaryota"/>
</dbReference>
<dbReference type="Pfam" id="PF09729">
    <property type="entry name" value="Gti1_Pac2"/>
    <property type="match status" value="1"/>
</dbReference>
<sequence length="426" mass="46223">METYHGHVRTPADAIVLFEACRLGLLPRVQRRLSEKERQQIKSGSVFVWDEREAGMRRWTDGKSWSASRVSGSFLTYREMEGKRGGSNAFAPPVSTNSSQRAGRSPNPDGSDSDGMDPEGPDGYRYKPDGLMKQSFSITTATHQKLHLISYYARSHPASSNLVQPTQDASLKHIRPVKGMYPESTVHEQQNVPVRTSMISSMPHHTPLQHSPVMGYNRPGATHPASYQQLPANSYVWPPSPMGTPPTNMTGVPVQQYVTPVTLSGSAIPGASGSYGVPPPMAQFAPTPVAQDGSESPRMYERPLLPTPSSLGSSSHRGSVGMLLAPRSPNNAHAQIQRSTPPLGLPLPYPTQPHDDRLSPAATSITTSTPPEGDVPKFDISPLRSGSTGGDSDAARSLEVQDIPSEKFGFREDVRALRVLDRVFSA</sequence>
<reference evidence="3 4" key="1">
    <citation type="journal article" date="2013" name="PLoS Genet.">
        <title>The genome and development-dependent transcriptomes of Pyronema confluens: a window into fungal evolution.</title>
        <authorList>
            <person name="Traeger S."/>
            <person name="Altegoer F."/>
            <person name="Freitag M."/>
            <person name="Gabaldon T."/>
            <person name="Kempken F."/>
            <person name="Kumar A."/>
            <person name="Marcet-Houben M."/>
            <person name="Poggeler S."/>
            <person name="Stajich J.E."/>
            <person name="Nowrousian M."/>
        </authorList>
    </citation>
    <scope>NUCLEOTIDE SEQUENCE [LARGE SCALE GENOMIC DNA]</scope>
    <source>
        <strain evidence="4">CBS 100304</strain>
        <strain evidence="3">CBS100304</strain>
        <tissue evidence="3">Vegetative mycelium</tissue>
    </source>
</reference>
<dbReference type="OrthoDB" id="5572844at2759"/>
<feature type="compositionally biased region" description="Low complexity" evidence="1">
    <location>
        <begin position="359"/>
        <end position="371"/>
    </location>
</feature>
<protein>
    <submittedName>
        <fullName evidence="3">Similar to cAMP-independent regulatory protein pac2 acc. no. Q10294</fullName>
    </submittedName>
</protein>
<gene>
    <name evidence="2" type="ORF">PCON_04931</name>
    <name evidence="3" type="ORF">PCON_06219</name>
</gene>
<keyword evidence="4" id="KW-1185">Reference proteome</keyword>
<proteinExistence type="predicted"/>
<evidence type="ECO:0000313" key="2">
    <source>
        <dbReference type="EMBL" id="CCX05344.1"/>
    </source>
</evidence>
<dbReference type="OMA" id="SEYKHHQ"/>
<dbReference type="InterPro" id="IPR018608">
    <property type="entry name" value="Gti1/Pac2"/>
</dbReference>
<feature type="compositionally biased region" description="Low complexity" evidence="1">
    <location>
        <begin position="303"/>
        <end position="321"/>
    </location>
</feature>
<dbReference type="AlphaFoldDB" id="U4KX78"/>
<dbReference type="PANTHER" id="PTHR28027">
    <property type="entry name" value="TRANSCRIPTIONAL REGULATOR MIT1"/>
    <property type="match status" value="1"/>
</dbReference>
<organism evidence="3 4">
    <name type="scientific">Pyronema omphalodes (strain CBS 100304)</name>
    <name type="common">Pyronema confluens</name>
    <dbReference type="NCBI Taxonomy" id="1076935"/>
    <lineage>
        <taxon>Eukaryota</taxon>
        <taxon>Fungi</taxon>
        <taxon>Dikarya</taxon>
        <taxon>Ascomycota</taxon>
        <taxon>Pezizomycotina</taxon>
        <taxon>Pezizomycetes</taxon>
        <taxon>Pezizales</taxon>
        <taxon>Pyronemataceae</taxon>
        <taxon>Pyronema</taxon>
    </lineage>
</organism>
<name>U4KX78_PYROM</name>
<dbReference type="EMBL" id="HF935303">
    <property type="protein sequence ID" value="CCX06632.1"/>
    <property type="molecule type" value="Genomic_DNA"/>
</dbReference>